<proteinExistence type="predicted"/>
<dbReference type="RefSeq" id="WP_105063463.1">
    <property type="nucleotide sequence ID" value="NZ_BSOU01000006.1"/>
</dbReference>
<protein>
    <submittedName>
        <fullName evidence="3">Uncharacterized protein</fullName>
    </submittedName>
</protein>
<reference evidence="2" key="4">
    <citation type="submission" date="2023-01" db="EMBL/GenBank/DDBJ databases">
        <title>Draft genome sequence of Aliivibrio sifiae strain NBRC 105001.</title>
        <authorList>
            <person name="Sun Q."/>
            <person name="Mori K."/>
        </authorList>
    </citation>
    <scope>NUCLEOTIDE SEQUENCE</scope>
    <source>
        <strain evidence="2">NBRC 105001</strain>
    </source>
</reference>
<name>A0A2S7XM32_9GAMM</name>
<keyword evidence="5" id="KW-1185">Reference proteome</keyword>
<gene>
    <name evidence="3" type="ORF">BTO23_10435</name>
    <name evidence="2" type="ORF">GCM10007855_26190</name>
</gene>
<reference evidence="2" key="1">
    <citation type="journal article" date="2014" name="Int. J. Syst. Evol. Microbiol.">
        <title>Complete genome of a new Firmicutes species belonging to the dominant human colonic microbiota ('Ruminococcus bicirculans') reveals two chromosomes and a selective capacity to utilize plant glucans.</title>
        <authorList>
            <consortium name="NISC Comparative Sequencing Program"/>
            <person name="Wegmann U."/>
            <person name="Louis P."/>
            <person name="Goesmann A."/>
            <person name="Henrissat B."/>
            <person name="Duncan S.H."/>
            <person name="Flint H.J."/>
        </authorList>
    </citation>
    <scope>NUCLEOTIDE SEQUENCE</scope>
    <source>
        <strain evidence="2">NBRC 105001</strain>
    </source>
</reference>
<dbReference type="OrthoDB" id="6245578at2"/>
<reference evidence="5" key="3">
    <citation type="journal article" date="2019" name="Int. J. Syst. Evol. Microbiol.">
        <title>The Global Catalogue of Microorganisms (GCM) 10K type strain sequencing project: providing services to taxonomists for standard genome sequencing and annotation.</title>
        <authorList>
            <consortium name="The Broad Institute Genomics Platform"/>
            <consortium name="The Broad Institute Genome Sequencing Center for Infectious Disease"/>
            <person name="Wu L."/>
            <person name="Ma J."/>
        </authorList>
    </citation>
    <scope>NUCLEOTIDE SEQUENCE [LARGE SCALE GENOMIC DNA]</scope>
    <source>
        <strain evidence="5">NBRC 105001</strain>
    </source>
</reference>
<sequence length="518" mass="60784">MKMIHIFFSVLNFTYSNVDRKKLQKSLSHSLRLSSEQDKNAQWYEELAQSNILTRHGSSVSLNSLAQHERAELLDNFLPDPKIAKREAKLRQRAESKRKLKNAISSERKNGNNEAADLFQDWLNFPDDQAIPPRYWHRVVARPPVMWGKKQRMRMLAEYHDLHNMLCGAEPRTNQTYLQEVVFTIPRRWEIGTNIMPLQMYIDIVSSFYRYYFPDYEIKLGLGHHDERRQHVSTGAHCHLYISTLNQRTQKRDLLKQQYNEAVKFQRSFGPVHWTSALPVEEKEKGRKYKNALFEFDRMFYAFINAYYLNALGLNAEFSPEVERRSQQRKLMNIQASLPKSQRSFNLESMVREELEKERAELDKVQIQLSTTEKQLAQAQDRLVMAEIEYGEKLVQFEVLKMQHQRKSSQMAIQLAEQHLELKRVSDTINALKAQLTMVTKQVKKVIVDVIEYGFFSLLAKANKRPKLVEKYMNMFLVSMNESLPEFLQPLSISVEKLLGSDMAEKVIKKELSGNEIK</sequence>
<comment type="caution">
    <text evidence="3">The sequence shown here is derived from an EMBL/GenBank/DDBJ whole genome shotgun (WGS) entry which is preliminary data.</text>
</comment>
<organism evidence="3 4">
    <name type="scientific">Aliivibrio sifiae</name>
    <dbReference type="NCBI Taxonomy" id="566293"/>
    <lineage>
        <taxon>Bacteria</taxon>
        <taxon>Pseudomonadati</taxon>
        <taxon>Pseudomonadota</taxon>
        <taxon>Gammaproteobacteria</taxon>
        <taxon>Vibrionales</taxon>
        <taxon>Vibrionaceae</taxon>
        <taxon>Aliivibrio</taxon>
    </lineage>
</organism>
<evidence type="ECO:0000313" key="4">
    <source>
        <dbReference type="Proteomes" id="UP000239273"/>
    </source>
</evidence>
<evidence type="ECO:0000313" key="3">
    <source>
        <dbReference type="EMBL" id="PQJ94451.1"/>
    </source>
</evidence>
<dbReference type="AlphaFoldDB" id="A0A2S7XM32"/>
<reference evidence="3 4" key="2">
    <citation type="submission" date="2016-12" db="EMBL/GenBank/DDBJ databases">
        <title>Diversity of luminous bacteria.</title>
        <authorList>
            <person name="Yoshizawa S."/>
            <person name="Kogure K."/>
        </authorList>
    </citation>
    <scope>NUCLEOTIDE SEQUENCE [LARGE SCALE GENOMIC DNA]</scope>
    <source>
        <strain evidence="3 4">NBRC 105001</strain>
    </source>
</reference>
<evidence type="ECO:0000256" key="1">
    <source>
        <dbReference type="SAM" id="Coils"/>
    </source>
</evidence>
<accession>A0A2S7XM32</accession>
<feature type="coiled-coil region" evidence="1">
    <location>
        <begin position="415"/>
        <end position="442"/>
    </location>
</feature>
<evidence type="ECO:0000313" key="2">
    <source>
        <dbReference type="EMBL" id="GLR75745.1"/>
    </source>
</evidence>
<dbReference type="Proteomes" id="UP001156660">
    <property type="component" value="Unassembled WGS sequence"/>
</dbReference>
<evidence type="ECO:0000313" key="5">
    <source>
        <dbReference type="Proteomes" id="UP001156660"/>
    </source>
</evidence>
<keyword evidence="1" id="KW-0175">Coiled coil</keyword>
<dbReference type="EMBL" id="BSOU01000006">
    <property type="protein sequence ID" value="GLR75745.1"/>
    <property type="molecule type" value="Genomic_DNA"/>
</dbReference>
<feature type="coiled-coil region" evidence="1">
    <location>
        <begin position="348"/>
        <end position="389"/>
    </location>
</feature>
<dbReference type="EMBL" id="MSCP01000001">
    <property type="protein sequence ID" value="PQJ94451.1"/>
    <property type="molecule type" value="Genomic_DNA"/>
</dbReference>
<dbReference type="Proteomes" id="UP000239273">
    <property type="component" value="Unassembled WGS sequence"/>
</dbReference>